<evidence type="ECO:0000256" key="8">
    <source>
        <dbReference type="ARBA" id="ARBA00023136"/>
    </source>
</evidence>
<dbReference type="HAMAP" id="MF_00422">
    <property type="entry name" value="SecE"/>
    <property type="match status" value="1"/>
</dbReference>
<accession>A0A6J7DN80</accession>
<evidence type="ECO:0000256" key="4">
    <source>
        <dbReference type="ARBA" id="ARBA00022692"/>
    </source>
</evidence>
<dbReference type="GO" id="GO:0009306">
    <property type="term" value="P:protein secretion"/>
    <property type="evidence" value="ECO:0007669"/>
    <property type="project" value="InterPro"/>
</dbReference>
<dbReference type="InterPro" id="IPR001901">
    <property type="entry name" value="Translocase_SecE/Sec61-g"/>
</dbReference>
<sequence length="98" mass="11322">MIKFGRLTRFHRTKKAGMTDTDVSHERPEGNARPRKGFFARIALFIRQIMVELRKVIWPTRKELIAYTTVVIIFVAIISTIIAGFDYVFTKGVLFVFG</sequence>
<dbReference type="PANTHER" id="PTHR33910:SF1">
    <property type="entry name" value="PROTEIN TRANSLOCASE SUBUNIT SECE"/>
    <property type="match status" value="1"/>
</dbReference>
<keyword evidence="8 9" id="KW-0472">Membrane</keyword>
<feature type="transmembrane region" description="Helical" evidence="9">
    <location>
        <begin position="64"/>
        <end position="89"/>
    </location>
</feature>
<comment type="subcellular location">
    <subcellularLocation>
        <location evidence="1">Membrane</location>
    </subcellularLocation>
</comment>
<keyword evidence="3" id="KW-1003">Cell membrane</keyword>
<dbReference type="AlphaFoldDB" id="A0A6J7DN80"/>
<dbReference type="GO" id="GO:0006886">
    <property type="term" value="P:intracellular protein transport"/>
    <property type="evidence" value="ECO:0007669"/>
    <property type="project" value="InterPro"/>
</dbReference>
<evidence type="ECO:0000313" key="10">
    <source>
        <dbReference type="EMBL" id="CAB4872057.1"/>
    </source>
</evidence>
<keyword evidence="4 9" id="KW-0812">Transmembrane</keyword>
<dbReference type="Gene3D" id="1.20.5.1030">
    <property type="entry name" value="Preprotein translocase secy subunit"/>
    <property type="match status" value="1"/>
</dbReference>
<evidence type="ECO:0000256" key="2">
    <source>
        <dbReference type="ARBA" id="ARBA00022448"/>
    </source>
</evidence>
<dbReference type="NCBIfam" id="TIGR00964">
    <property type="entry name" value="secE_bact"/>
    <property type="match status" value="1"/>
</dbReference>
<dbReference type="InterPro" id="IPR005807">
    <property type="entry name" value="SecE_bac"/>
</dbReference>
<dbReference type="Pfam" id="PF00584">
    <property type="entry name" value="SecE"/>
    <property type="match status" value="1"/>
</dbReference>
<dbReference type="GO" id="GO:0008320">
    <property type="term" value="F:protein transmembrane transporter activity"/>
    <property type="evidence" value="ECO:0007669"/>
    <property type="project" value="InterPro"/>
</dbReference>
<dbReference type="PANTHER" id="PTHR33910">
    <property type="entry name" value="PROTEIN TRANSLOCASE SUBUNIT SECE"/>
    <property type="match status" value="1"/>
</dbReference>
<dbReference type="GO" id="GO:0005886">
    <property type="term" value="C:plasma membrane"/>
    <property type="evidence" value="ECO:0007669"/>
    <property type="project" value="TreeGrafter"/>
</dbReference>
<dbReference type="GO" id="GO:0006605">
    <property type="term" value="P:protein targeting"/>
    <property type="evidence" value="ECO:0007669"/>
    <property type="project" value="InterPro"/>
</dbReference>
<protein>
    <submittedName>
        <fullName evidence="10">Unannotated protein</fullName>
    </submittedName>
</protein>
<proteinExistence type="inferred from homology"/>
<keyword evidence="2" id="KW-0813">Transport</keyword>
<dbReference type="GO" id="GO:0043952">
    <property type="term" value="P:protein transport by the Sec complex"/>
    <property type="evidence" value="ECO:0007669"/>
    <property type="project" value="TreeGrafter"/>
</dbReference>
<reference evidence="10" key="1">
    <citation type="submission" date="2020-05" db="EMBL/GenBank/DDBJ databases">
        <authorList>
            <person name="Chiriac C."/>
            <person name="Salcher M."/>
            <person name="Ghai R."/>
            <person name="Kavagutti S V."/>
        </authorList>
    </citation>
    <scope>NUCLEOTIDE SEQUENCE</scope>
</reference>
<keyword evidence="5" id="KW-0653">Protein transport</keyword>
<evidence type="ECO:0000256" key="5">
    <source>
        <dbReference type="ARBA" id="ARBA00022927"/>
    </source>
</evidence>
<dbReference type="EMBL" id="CAFBLS010000075">
    <property type="protein sequence ID" value="CAB4872057.1"/>
    <property type="molecule type" value="Genomic_DNA"/>
</dbReference>
<gene>
    <name evidence="10" type="ORF">UFOPK3402_00750</name>
</gene>
<organism evidence="10">
    <name type="scientific">freshwater metagenome</name>
    <dbReference type="NCBI Taxonomy" id="449393"/>
    <lineage>
        <taxon>unclassified sequences</taxon>
        <taxon>metagenomes</taxon>
        <taxon>ecological metagenomes</taxon>
    </lineage>
</organism>
<evidence type="ECO:0000256" key="1">
    <source>
        <dbReference type="ARBA" id="ARBA00004370"/>
    </source>
</evidence>
<name>A0A6J7DN80_9ZZZZ</name>
<evidence type="ECO:0000256" key="7">
    <source>
        <dbReference type="ARBA" id="ARBA00023010"/>
    </source>
</evidence>
<keyword evidence="6 9" id="KW-1133">Transmembrane helix</keyword>
<dbReference type="PROSITE" id="PS01067">
    <property type="entry name" value="SECE_SEC61G"/>
    <property type="match status" value="1"/>
</dbReference>
<dbReference type="InterPro" id="IPR038379">
    <property type="entry name" value="SecE_sf"/>
</dbReference>
<keyword evidence="7" id="KW-0811">Translocation</keyword>
<evidence type="ECO:0000256" key="3">
    <source>
        <dbReference type="ARBA" id="ARBA00022475"/>
    </source>
</evidence>
<evidence type="ECO:0000256" key="6">
    <source>
        <dbReference type="ARBA" id="ARBA00022989"/>
    </source>
</evidence>
<evidence type="ECO:0000256" key="9">
    <source>
        <dbReference type="SAM" id="Phobius"/>
    </source>
</evidence>